<keyword evidence="3" id="KW-1185">Reference proteome</keyword>
<evidence type="ECO:0000313" key="3">
    <source>
        <dbReference type="Proteomes" id="UP000279259"/>
    </source>
</evidence>
<feature type="region of interest" description="Disordered" evidence="1">
    <location>
        <begin position="1"/>
        <end position="51"/>
    </location>
</feature>
<reference evidence="2 3" key="1">
    <citation type="submission" date="2018-11" db="EMBL/GenBank/DDBJ databases">
        <title>Genome sequence of Saitozyma podzolica DSM 27192.</title>
        <authorList>
            <person name="Aliyu H."/>
            <person name="Gorte O."/>
            <person name="Ochsenreither K."/>
        </authorList>
    </citation>
    <scope>NUCLEOTIDE SEQUENCE [LARGE SCALE GENOMIC DNA]</scope>
    <source>
        <strain evidence="2 3">DSM 27192</strain>
    </source>
</reference>
<proteinExistence type="predicted"/>
<dbReference type="AlphaFoldDB" id="A0A427Y3C4"/>
<organism evidence="2 3">
    <name type="scientific">Saitozyma podzolica</name>
    <dbReference type="NCBI Taxonomy" id="1890683"/>
    <lineage>
        <taxon>Eukaryota</taxon>
        <taxon>Fungi</taxon>
        <taxon>Dikarya</taxon>
        <taxon>Basidiomycota</taxon>
        <taxon>Agaricomycotina</taxon>
        <taxon>Tremellomycetes</taxon>
        <taxon>Tremellales</taxon>
        <taxon>Trimorphomycetaceae</taxon>
        <taxon>Saitozyma</taxon>
    </lineage>
</organism>
<dbReference type="Proteomes" id="UP000279259">
    <property type="component" value="Unassembled WGS sequence"/>
</dbReference>
<feature type="compositionally biased region" description="Low complexity" evidence="1">
    <location>
        <begin position="204"/>
        <end position="222"/>
    </location>
</feature>
<evidence type="ECO:0000313" key="2">
    <source>
        <dbReference type="EMBL" id="RSH85569.1"/>
    </source>
</evidence>
<comment type="caution">
    <text evidence="2">The sequence shown here is derived from an EMBL/GenBank/DDBJ whole genome shotgun (WGS) entry which is preliminary data.</text>
</comment>
<accession>A0A427Y3C4</accession>
<feature type="compositionally biased region" description="Basic and acidic residues" evidence="1">
    <location>
        <begin position="226"/>
        <end position="241"/>
    </location>
</feature>
<feature type="compositionally biased region" description="Low complexity" evidence="1">
    <location>
        <begin position="131"/>
        <end position="147"/>
    </location>
</feature>
<feature type="compositionally biased region" description="Basic and acidic residues" evidence="1">
    <location>
        <begin position="318"/>
        <end position="333"/>
    </location>
</feature>
<feature type="compositionally biased region" description="Polar residues" evidence="1">
    <location>
        <begin position="169"/>
        <end position="194"/>
    </location>
</feature>
<gene>
    <name evidence="2" type="ORF">EHS25_003708</name>
</gene>
<evidence type="ECO:0000256" key="1">
    <source>
        <dbReference type="SAM" id="MobiDB-lite"/>
    </source>
</evidence>
<dbReference type="OrthoDB" id="2537258at2759"/>
<dbReference type="EMBL" id="RSCD01000019">
    <property type="protein sequence ID" value="RSH85569.1"/>
    <property type="molecule type" value="Genomic_DNA"/>
</dbReference>
<sequence length="375" mass="39761">MTTTASYQRHSPLPHQPPAHSHRHHPYAPPRNPPRSRRDHSETPSTLGLGVAFGGNGGGKWWDEELPSPPASLASILDSFRRSGEGDRDLLLSILGAKKAEEERLTALIQTRLTILQARLSLHTAAAAQLSSGDMPSPSPSQGGMSLMPPPSRGVAPTSVSADYCGTEPSPSHVLSSLPRSASPTSLPNANANVDTARPTIERTPSLTSRGSASSSSGALSPQMPSEREMLGEKHRGDPRHAHAHALPPPSFWRRDESSSALHLPPIRIERASADRDVPRSLTHTLTHTHTLAQEKDRDLGQRPPHTSTASIAAALQGRHDERGCCPRPERKAGAGGSPKSPVTAQEPTSPVSIGSGGSPRNGLDMLLDAGRRAA</sequence>
<protein>
    <submittedName>
        <fullName evidence="2">Uncharacterized protein</fullName>
    </submittedName>
</protein>
<feature type="region of interest" description="Disordered" evidence="1">
    <location>
        <begin position="286"/>
        <end position="375"/>
    </location>
</feature>
<feature type="compositionally biased region" description="Polar residues" evidence="1">
    <location>
        <begin position="341"/>
        <end position="353"/>
    </location>
</feature>
<name>A0A427Y3C4_9TREE</name>
<feature type="region of interest" description="Disordered" evidence="1">
    <location>
        <begin position="129"/>
        <end position="258"/>
    </location>
</feature>